<gene>
    <name evidence="9" type="ORF">IMCC3088_2089</name>
</gene>
<dbReference type="STRING" id="2518989.IMCC3088_2089"/>
<evidence type="ECO:0000256" key="7">
    <source>
        <dbReference type="ARBA" id="ARBA00023136"/>
    </source>
</evidence>
<dbReference type="InterPro" id="IPR007272">
    <property type="entry name" value="Sulf_transp_TsuA/YedE"/>
</dbReference>
<evidence type="ECO:0000256" key="2">
    <source>
        <dbReference type="ARBA" id="ARBA00022448"/>
    </source>
</evidence>
<evidence type="ECO:0000256" key="8">
    <source>
        <dbReference type="ARBA" id="ARBA00035655"/>
    </source>
</evidence>
<dbReference type="eggNOG" id="COG2391">
    <property type="taxonomic scope" value="Bacteria"/>
</dbReference>
<evidence type="ECO:0000256" key="4">
    <source>
        <dbReference type="ARBA" id="ARBA00022519"/>
    </source>
</evidence>
<keyword evidence="6" id="KW-1133">Transmembrane helix</keyword>
<dbReference type="Pfam" id="PF04143">
    <property type="entry name" value="Sulf_transp"/>
    <property type="match status" value="1"/>
</dbReference>
<evidence type="ECO:0000256" key="3">
    <source>
        <dbReference type="ARBA" id="ARBA00022475"/>
    </source>
</evidence>
<comment type="subcellular location">
    <subcellularLocation>
        <location evidence="1">Cell inner membrane</location>
        <topology evidence="1">Multi-pass membrane protein</topology>
    </subcellularLocation>
</comment>
<dbReference type="Proteomes" id="UP000005615">
    <property type="component" value="Unassembled WGS sequence"/>
</dbReference>
<evidence type="ECO:0000256" key="5">
    <source>
        <dbReference type="ARBA" id="ARBA00022692"/>
    </source>
</evidence>
<keyword evidence="10" id="KW-1185">Reference proteome</keyword>
<evidence type="ECO:0000313" key="9">
    <source>
        <dbReference type="EMBL" id="EGG29169.1"/>
    </source>
</evidence>
<keyword evidence="5" id="KW-0812">Transmembrane</keyword>
<organism evidence="9 10">
    <name type="scientific">Aequoribacter fuscus</name>
    <dbReference type="NCBI Taxonomy" id="2518989"/>
    <lineage>
        <taxon>Bacteria</taxon>
        <taxon>Pseudomonadati</taxon>
        <taxon>Pseudomonadota</taxon>
        <taxon>Gammaproteobacteria</taxon>
        <taxon>Cellvibrionales</taxon>
        <taxon>Halieaceae</taxon>
        <taxon>Aequoribacter</taxon>
    </lineage>
</organism>
<dbReference type="OrthoDB" id="9814020at2"/>
<dbReference type="GO" id="GO:0005886">
    <property type="term" value="C:plasma membrane"/>
    <property type="evidence" value="ECO:0007669"/>
    <property type="project" value="UniProtKB-SubCell"/>
</dbReference>
<keyword evidence="3" id="KW-1003">Cell membrane</keyword>
<proteinExistence type="inferred from homology"/>
<dbReference type="AlphaFoldDB" id="F3L397"/>
<evidence type="ECO:0000313" key="10">
    <source>
        <dbReference type="Proteomes" id="UP000005615"/>
    </source>
</evidence>
<reference evidence="9 10" key="1">
    <citation type="journal article" date="2011" name="J. Bacteriol.">
        <title>Genome sequence of strain IMCC3088, a proteorhodopsin-containing marine bacterium belonging to the OM60/NOR5 clade.</title>
        <authorList>
            <person name="Jang Y."/>
            <person name="Oh H.M."/>
            <person name="Kang I."/>
            <person name="Lee K."/>
            <person name="Yang S.J."/>
            <person name="Cho J.C."/>
        </authorList>
    </citation>
    <scope>NUCLEOTIDE SEQUENCE [LARGE SCALE GENOMIC DNA]</scope>
    <source>
        <strain evidence="9 10">IMCC3088</strain>
    </source>
</reference>
<dbReference type="EMBL" id="AEIG01000062">
    <property type="protein sequence ID" value="EGG29169.1"/>
    <property type="molecule type" value="Genomic_DNA"/>
</dbReference>
<comment type="similarity">
    <text evidence="8">Belongs to the TsuA/YedE (TC 9.B.102) family.</text>
</comment>
<accession>F3L397</accession>
<keyword evidence="2" id="KW-0813">Transport</keyword>
<dbReference type="RefSeq" id="WP_009576264.1">
    <property type="nucleotide sequence ID" value="NZ_AEIG01000062.1"/>
</dbReference>
<sequence>MKDGIISWKAAGVALGLLLIVATYLVKPLGVSTQFVVSDAAIAHKVNPEFAENNVYLNKYGEKEDWGVGYGWMLVFGMLVGGGITARLFANKQPEMDKGSMPSLWKEQFGPSKLKRNLASFGGGILLLFGARLAGGCTSGHMISGISQMAISSFIFGAVTFAVAIATAKFLYRKRGV</sequence>
<evidence type="ECO:0000256" key="6">
    <source>
        <dbReference type="ARBA" id="ARBA00022989"/>
    </source>
</evidence>
<keyword evidence="4" id="KW-0997">Cell inner membrane</keyword>
<dbReference type="PANTHER" id="PTHR30574">
    <property type="entry name" value="INNER MEMBRANE PROTEIN YEDE"/>
    <property type="match status" value="1"/>
</dbReference>
<dbReference type="PANTHER" id="PTHR30574:SF1">
    <property type="entry name" value="SULPHUR TRANSPORT DOMAIN-CONTAINING PROTEIN"/>
    <property type="match status" value="1"/>
</dbReference>
<evidence type="ECO:0000256" key="1">
    <source>
        <dbReference type="ARBA" id="ARBA00004429"/>
    </source>
</evidence>
<protein>
    <submittedName>
        <fullName evidence="9">Uncharacterized protein</fullName>
    </submittedName>
</protein>
<name>F3L397_9GAMM</name>
<comment type="caution">
    <text evidence="9">The sequence shown here is derived from an EMBL/GenBank/DDBJ whole genome shotgun (WGS) entry which is preliminary data.</text>
</comment>
<keyword evidence="7" id="KW-0472">Membrane</keyword>